<dbReference type="CDD" id="cd00093">
    <property type="entry name" value="HTH_XRE"/>
    <property type="match status" value="1"/>
</dbReference>
<dbReference type="InterPro" id="IPR010982">
    <property type="entry name" value="Lambda_DNA-bd_dom_sf"/>
</dbReference>
<comment type="caution">
    <text evidence="2">The sequence shown here is derived from an EMBL/GenBank/DDBJ whole genome shotgun (WGS) entry which is preliminary data.</text>
</comment>
<organism evidence="2 3">
    <name type="scientific">Actinocorallia herbida</name>
    <dbReference type="NCBI Taxonomy" id="58109"/>
    <lineage>
        <taxon>Bacteria</taxon>
        <taxon>Bacillati</taxon>
        <taxon>Actinomycetota</taxon>
        <taxon>Actinomycetes</taxon>
        <taxon>Streptosporangiales</taxon>
        <taxon>Thermomonosporaceae</taxon>
        <taxon>Actinocorallia</taxon>
    </lineage>
</organism>
<keyword evidence="3" id="KW-1185">Reference proteome</keyword>
<dbReference type="SMART" id="SM00530">
    <property type="entry name" value="HTH_XRE"/>
    <property type="match status" value="1"/>
</dbReference>
<name>A0A3N1D5D8_9ACTN</name>
<dbReference type="SUPFAM" id="SSF47413">
    <property type="entry name" value="lambda repressor-like DNA-binding domains"/>
    <property type="match status" value="1"/>
</dbReference>
<dbReference type="EMBL" id="RJKE01000001">
    <property type="protein sequence ID" value="ROO88761.1"/>
    <property type="molecule type" value="Genomic_DNA"/>
</dbReference>
<dbReference type="GO" id="GO:0003677">
    <property type="term" value="F:DNA binding"/>
    <property type="evidence" value="ECO:0007669"/>
    <property type="project" value="InterPro"/>
</dbReference>
<evidence type="ECO:0000313" key="2">
    <source>
        <dbReference type="EMBL" id="ROO88761.1"/>
    </source>
</evidence>
<evidence type="ECO:0000313" key="3">
    <source>
        <dbReference type="Proteomes" id="UP000272400"/>
    </source>
</evidence>
<dbReference type="OrthoDB" id="4966777at2"/>
<reference evidence="2 3" key="1">
    <citation type="submission" date="2018-11" db="EMBL/GenBank/DDBJ databases">
        <title>Sequencing the genomes of 1000 actinobacteria strains.</title>
        <authorList>
            <person name="Klenk H.-P."/>
        </authorList>
    </citation>
    <scope>NUCLEOTIDE SEQUENCE [LARGE SCALE GENOMIC DNA]</scope>
    <source>
        <strain evidence="2 3">DSM 44254</strain>
    </source>
</reference>
<feature type="domain" description="HTH cro/C1-type" evidence="1">
    <location>
        <begin position="19"/>
        <end position="75"/>
    </location>
</feature>
<dbReference type="PROSITE" id="PS50943">
    <property type="entry name" value="HTH_CROC1"/>
    <property type="match status" value="1"/>
</dbReference>
<dbReference type="AlphaFoldDB" id="A0A3N1D5D8"/>
<gene>
    <name evidence="2" type="ORF">EDD29_6440</name>
</gene>
<dbReference type="Gene3D" id="1.10.260.40">
    <property type="entry name" value="lambda repressor-like DNA-binding domains"/>
    <property type="match status" value="1"/>
</dbReference>
<dbReference type="Proteomes" id="UP000272400">
    <property type="component" value="Unassembled WGS sequence"/>
</dbReference>
<dbReference type="InterPro" id="IPR043917">
    <property type="entry name" value="DUF5753"/>
</dbReference>
<dbReference type="RefSeq" id="WP_123667965.1">
    <property type="nucleotide sequence ID" value="NZ_RJKE01000001.1"/>
</dbReference>
<accession>A0A3N1D5D8</accession>
<sequence length="285" mass="31500">MTPPSSAVERARRALGARLREIRTDASLSGRDLGRLAGWHSSKISKIEYGRQVPSEADLRIWCLHCGVEDQAADLVESLRAIDEMYTEWRRVQRTGMRKHQQSAVPLYERTARFRIYEPSLVPGLFQTREYAHALMSAVITFRGIPDDADEAVAARMDRQKVVKAGVHRFAVVLEEAALRARIGGADVMAGQLGHLLTLASQPNVSLGIIPASIDRVIWPMSGFWIFDEGRVLVETPSAELAITQPREIGIYTKAFAELSESAVYGPRARSLITGALEALDAPPN</sequence>
<dbReference type="InterPro" id="IPR001387">
    <property type="entry name" value="Cro/C1-type_HTH"/>
</dbReference>
<evidence type="ECO:0000259" key="1">
    <source>
        <dbReference type="PROSITE" id="PS50943"/>
    </source>
</evidence>
<proteinExistence type="predicted"/>
<dbReference type="Pfam" id="PF13560">
    <property type="entry name" value="HTH_31"/>
    <property type="match status" value="1"/>
</dbReference>
<dbReference type="Pfam" id="PF19054">
    <property type="entry name" value="DUF5753"/>
    <property type="match status" value="1"/>
</dbReference>
<protein>
    <submittedName>
        <fullName evidence="2">Helix-turn-helix protein</fullName>
    </submittedName>
</protein>